<evidence type="ECO:0000313" key="1">
    <source>
        <dbReference type="EMBL" id="KOO23677.1"/>
    </source>
</evidence>
<dbReference type="Proteomes" id="UP000037460">
    <property type="component" value="Unassembled WGS sequence"/>
</dbReference>
<protein>
    <submittedName>
        <fullName evidence="1">Uncharacterized protein</fullName>
    </submittedName>
</protein>
<dbReference type="AlphaFoldDB" id="A0A0M0JBE1"/>
<keyword evidence="2" id="KW-1185">Reference proteome</keyword>
<sequence>MHGLKERGWYLSSAGLIATSAAVASTAAQKADTAAMAPVQPAAELTSLREARLMTSPARINPRGAVARKDLGPPRGVAELGHPRRETVTTDTGEIVTSVNEATSTERSVATGDDFWARPEIKPRPSDLVLNLLILRAMGNCLRPAFGGTAPAILLILFDYKYFFHSLAYMAGEVWKTGCAVPARAAPGVAHPCQTHQRARSEPF</sequence>
<accession>A0A0M0JBE1</accession>
<reference evidence="2" key="1">
    <citation type="journal article" date="2015" name="PLoS Genet.">
        <title>Genome Sequence and Transcriptome Analyses of Chrysochromulina tobin: Metabolic Tools for Enhanced Algal Fitness in the Prominent Order Prymnesiales (Haptophyceae).</title>
        <authorList>
            <person name="Hovde B.T."/>
            <person name="Deodato C.R."/>
            <person name="Hunsperger H.M."/>
            <person name="Ryken S.A."/>
            <person name="Yost W."/>
            <person name="Jha R.K."/>
            <person name="Patterson J."/>
            <person name="Monnat R.J. Jr."/>
            <person name="Barlow S.B."/>
            <person name="Starkenburg S.R."/>
            <person name="Cattolico R.A."/>
        </authorList>
    </citation>
    <scope>NUCLEOTIDE SEQUENCE</scope>
    <source>
        <strain evidence="2">CCMP291</strain>
    </source>
</reference>
<evidence type="ECO:0000313" key="2">
    <source>
        <dbReference type="Proteomes" id="UP000037460"/>
    </source>
</evidence>
<proteinExistence type="predicted"/>
<dbReference type="EMBL" id="JWZX01003168">
    <property type="protein sequence ID" value="KOO23677.1"/>
    <property type="molecule type" value="Genomic_DNA"/>
</dbReference>
<comment type="caution">
    <text evidence="1">The sequence shown here is derived from an EMBL/GenBank/DDBJ whole genome shotgun (WGS) entry which is preliminary data.</text>
</comment>
<organism evidence="1 2">
    <name type="scientific">Chrysochromulina tobinii</name>
    <dbReference type="NCBI Taxonomy" id="1460289"/>
    <lineage>
        <taxon>Eukaryota</taxon>
        <taxon>Haptista</taxon>
        <taxon>Haptophyta</taxon>
        <taxon>Prymnesiophyceae</taxon>
        <taxon>Prymnesiales</taxon>
        <taxon>Chrysochromulinaceae</taxon>
        <taxon>Chrysochromulina</taxon>
    </lineage>
</organism>
<name>A0A0M0JBE1_9EUKA</name>
<gene>
    <name evidence="1" type="ORF">Ctob_003728</name>
</gene>